<sequence>MRRNMVDRAVTAVVYGALANKLTQASAQDAYGVTSTVIEYVTEIPTVTAVGGNLERQPCACPTNIAVGHANVFGSMPTGTIEPNVMFAIHVVIDEQDADVGLQGTQYLGIGRPYVFIFPGPPIPPWYLDDEQNLVFDHTGLNLAIAPMNLPAVSRRGLEARDDSDDEDDDDDDYETIVAGNSTMPPGGSIFSKWTLGPPADGGQELFVVDVVQRPVGLTYLACYEDAPLFNKSIWQLEAMYDYQSLTPTSCVPAKLVASIPASSHTSFHTATYTPTTTPAPSSSTSPRPTSFPIIVDIDISGAERRQAASNTRPGDVWYLTQDESAAGIIPIAQQNIQPPYWSANRRRELHNEATGQILEIPRLSGRTLDTSTSHLNSNLALEPTAFDRFAILANDTIRIIYGDMLSIPYIACPTDVISNIYNLSAAFAADVSNLLSTNPDCIIVSLSAGTDNPAPTTMDTTITVESTTTPYQTVTALDPNISGCNAVDYSEAYATPSLSIADFATACFCWSFVAETVSDTSTVSCTPTIIEIEPSITSISVSGILQTDSDDPITDGEGLSRRAIAQDINTPTDATTTWGDIIAIPTPPDLESLATASPSAVSDVCTQLLQANDVDTLTITTIEVVSVTVANITSTTTSTQTVCYEMGTVVYETGTVSTSVAVICPATVTAGGRM</sequence>
<dbReference type="EMBL" id="JAQGDS010000001">
    <property type="protein sequence ID" value="KAJ6264053.1"/>
    <property type="molecule type" value="Genomic_DNA"/>
</dbReference>
<proteinExistence type="predicted"/>
<comment type="caution">
    <text evidence="2">The sequence shown here is derived from an EMBL/GenBank/DDBJ whole genome shotgun (WGS) entry which is preliminary data.</text>
</comment>
<evidence type="ECO:0000313" key="3">
    <source>
        <dbReference type="Proteomes" id="UP001221413"/>
    </source>
</evidence>
<name>A0AAD6NP02_DREDA</name>
<organism evidence="2 3">
    <name type="scientific">Drechslerella dactyloides</name>
    <name type="common">Nematode-trapping fungus</name>
    <name type="synonym">Arthrobotrys dactyloides</name>
    <dbReference type="NCBI Taxonomy" id="74499"/>
    <lineage>
        <taxon>Eukaryota</taxon>
        <taxon>Fungi</taxon>
        <taxon>Dikarya</taxon>
        <taxon>Ascomycota</taxon>
        <taxon>Pezizomycotina</taxon>
        <taxon>Orbiliomycetes</taxon>
        <taxon>Orbiliales</taxon>
        <taxon>Orbiliaceae</taxon>
        <taxon>Drechslerella</taxon>
    </lineage>
</organism>
<evidence type="ECO:0000313" key="2">
    <source>
        <dbReference type="EMBL" id="KAJ6264053.1"/>
    </source>
</evidence>
<evidence type="ECO:0000256" key="1">
    <source>
        <dbReference type="SAM" id="MobiDB-lite"/>
    </source>
</evidence>
<gene>
    <name evidence="2" type="ORF">Dda_0193</name>
</gene>
<dbReference type="Proteomes" id="UP001221413">
    <property type="component" value="Unassembled WGS sequence"/>
</dbReference>
<feature type="region of interest" description="Disordered" evidence="1">
    <location>
        <begin position="268"/>
        <end position="290"/>
    </location>
</feature>
<reference evidence="2" key="1">
    <citation type="submission" date="2023-01" db="EMBL/GenBank/DDBJ databases">
        <title>The chitinases involved in constricting ring structure development in the nematode-trapping fungus Drechslerella dactyloides.</title>
        <authorList>
            <person name="Wang R."/>
            <person name="Zhang L."/>
            <person name="Tang P."/>
            <person name="Li S."/>
            <person name="Liang L."/>
        </authorList>
    </citation>
    <scope>NUCLEOTIDE SEQUENCE</scope>
    <source>
        <strain evidence="2">YMF1.00031</strain>
    </source>
</reference>
<accession>A0AAD6NP02</accession>
<protein>
    <submittedName>
        <fullName evidence="2">Uncharacterized protein</fullName>
    </submittedName>
</protein>
<dbReference type="AlphaFoldDB" id="A0AAD6NP02"/>
<keyword evidence="3" id="KW-1185">Reference proteome</keyword>